<feature type="region of interest" description="Disordered" evidence="5">
    <location>
        <begin position="265"/>
        <end position="286"/>
    </location>
</feature>
<comment type="caution">
    <text evidence="7">The sequence shown here is derived from an EMBL/GenBank/DDBJ whole genome shotgun (WGS) entry which is preliminary data.</text>
</comment>
<sequence>MLTSDVDGSHFPEDEGPRLSVTTMVVVRHGGERLEATLESLIAQHRRPDRLVLIDTTEERSTHRVIDAHIGLRDAFPDVSVVTVPAGATFADTIDIAVEALPEPGDDVVVTKRSRTRADKRPIRPRDRHEWLWLLHEENRPDASALDALVETVGRTDRIGVAGCKVRDAEHQRRLVNVGLEVTRTGRHIGERMQHEFDQGQHDDRADVLAVSSSGLLIRRDVYAGLGGFDPAFDGDGDGLDLCWRAHLTGHQVVVVPDAVVHQFTGDNPDEGHADPDLPAPRSPRTLRRHRQVALARSSLLGWPVMSLWVFVSGIVLGLAMLLVKRPRRAVAEFAQATAPFGLVRIVGARSRFFGRASARRRYLSGLFVGAGAAFASARDSLRAAVTLDDAPAGQPLIEQGTGETGPVDDDAQALAAPRRPLGRLALSPGFWTVLALLVVAGVQWRELLGSRSFQGRSGAITGGELRPFATDSGGIWRLYHDSWTGAGVGGPNQHSEYLPVLWPLAWVIEHIAGLAHATSGHTAVLWLLALTIPLSGLTAYRAGRVLTPHAWPRAVVAALWATTALATTASAQGRLGPAVGHVLAPLVFAGVVAVARPRASVTMTFATVLADGLLGAFAPVLLAFATVAALFVVVFASGGARLRGLVVAVLPWALLGAQTRRLIDDPRLIFSGPGNLLTGPAPQVEPWQLALLHPGGAGSYPVLLGLPLVVLAVLGLFAPGRHRFMIGASVLGLAGLALALLAPRLTVMQTADGARTLWAGVPLQVFALACAGIALTGLAAPHPRTRTARALLHPACAAVAAVLTLGVIGWAGWAGEVTALRPVAQPLPELVSKQFAGPRSVRALVLTVDRDGDLTYRVQGREAGLPVTDLALPAPSGGSVTATAVNDLLRGQGEAAAGALHRLAIGYVVLSGPGADRSEVVGALQGGGSLLRMNASATNHVWRVAPQAVADRSRTVASSRLVLHEGDQPLRELTSNDWHAAASVVIPAGAADRRVVVAEPAGWARTAKVAFAGQILPPSVDDGVVSYRIPSGAGRLTIEQRPTYERTRQAQLALGVLVCFVALPFGNRASRKRAW</sequence>
<evidence type="ECO:0000313" key="7">
    <source>
        <dbReference type="EMBL" id="REF30481.1"/>
    </source>
</evidence>
<dbReference type="RefSeq" id="WP_147301349.1">
    <property type="nucleotide sequence ID" value="NZ_QTUA01000001.1"/>
</dbReference>
<feature type="transmembrane region" description="Helical" evidence="6">
    <location>
        <begin position="609"/>
        <end position="637"/>
    </location>
</feature>
<keyword evidence="6" id="KW-0812">Transmembrane</keyword>
<dbReference type="Gene3D" id="3.90.550.10">
    <property type="entry name" value="Spore Coat Polysaccharide Biosynthesis Protein SpsA, Chain A"/>
    <property type="match status" value="1"/>
</dbReference>
<comment type="similarity">
    <text evidence="2">Belongs to the glycosyltransferase 2 family.</text>
</comment>
<dbReference type="AlphaFoldDB" id="A0A3D9V081"/>
<evidence type="ECO:0000256" key="1">
    <source>
        <dbReference type="ARBA" id="ARBA00004776"/>
    </source>
</evidence>
<dbReference type="SUPFAM" id="SSF53448">
    <property type="entry name" value="Nucleotide-diphospho-sugar transferases"/>
    <property type="match status" value="1"/>
</dbReference>
<dbReference type="OrthoDB" id="3734530at2"/>
<evidence type="ECO:0000256" key="5">
    <source>
        <dbReference type="SAM" id="MobiDB-lite"/>
    </source>
</evidence>
<organism evidence="7 8">
    <name type="scientific">Calidifontibacter indicus</name>
    <dbReference type="NCBI Taxonomy" id="419650"/>
    <lineage>
        <taxon>Bacteria</taxon>
        <taxon>Bacillati</taxon>
        <taxon>Actinomycetota</taxon>
        <taxon>Actinomycetes</taxon>
        <taxon>Micrococcales</taxon>
        <taxon>Dermacoccaceae</taxon>
        <taxon>Calidifontibacter</taxon>
    </lineage>
</organism>
<protein>
    <submittedName>
        <fullName evidence="7">GT2 family glycosyltransferase</fullName>
    </submittedName>
</protein>
<keyword evidence="8" id="KW-1185">Reference proteome</keyword>
<feature type="transmembrane region" description="Helical" evidence="6">
    <location>
        <begin position="555"/>
        <end position="573"/>
    </location>
</feature>
<proteinExistence type="inferred from homology"/>
<keyword evidence="6" id="KW-0472">Membrane</keyword>
<feature type="transmembrane region" description="Helical" evidence="6">
    <location>
        <begin position="698"/>
        <end position="718"/>
    </location>
</feature>
<keyword evidence="6" id="KW-1133">Transmembrane helix</keyword>
<feature type="transmembrane region" description="Helical" evidence="6">
    <location>
        <begin position="301"/>
        <end position="324"/>
    </location>
</feature>
<feature type="transmembrane region" description="Helical" evidence="6">
    <location>
        <begin position="524"/>
        <end position="543"/>
    </location>
</feature>
<dbReference type="GO" id="GO:0016757">
    <property type="term" value="F:glycosyltransferase activity"/>
    <property type="evidence" value="ECO:0007669"/>
    <property type="project" value="UniProtKB-KW"/>
</dbReference>
<feature type="transmembrane region" description="Helical" evidence="6">
    <location>
        <begin position="792"/>
        <end position="814"/>
    </location>
</feature>
<gene>
    <name evidence="7" type="ORF">DFJ65_1489</name>
</gene>
<accession>A0A3D9V081</accession>
<dbReference type="EMBL" id="QTUA01000001">
    <property type="protein sequence ID" value="REF30481.1"/>
    <property type="molecule type" value="Genomic_DNA"/>
</dbReference>
<dbReference type="PANTHER" id="PTHR43179:SF12">
    <property type="entry name" value="GALACTOFURANOSYLTRANSFERASE GLFT2"/>
    <property type="match status" value="1"/>
</dbReference>
<reference evidence="7 8" key="1">
    <citation type="submission" date="2018-08" db="EMBL/GenBank/DDBJ databases">
        <title>Sequencing the genomes of 1000 actinobacteria strains.</title>
        <authorList>
            <person name="Klenk H.-P."/>
        </authorList>
    </citation>
    <scope>NUCLEOTIDE SEQUENCE [LARGE SCALE GENOMIC DNA]</scope>
    <source>
        <strain evidence="7 8">DSM 22967</strain>
    </source>
</reference>
<keyword evidence="4 7" id="KW-0808">Transferase</keyword>
<keyword evidence="3" id="KW-0328">Glycosyltransferase</keyword>
<comment type="pathway">
    <text evidence="1">Cell wall biogenesis; cell wall polysaccharide biosynthesis.</text>
</comment>
<dbReference type="Pfam" id="PF13641">
    <property type="entry name" value="Glyco_tranf_2_3"/>
    <property type="match status" value="1"/>
</dbReference>
<evidence type="ECO:0000256" key="3">
    <source>
        <dbReference type="ARBA" id="ARBA00022676"/>
    </source>
</evidence>
<evidence type="ECO:0000256" key="6">
    <source>
        <dbReference type="SAM" id="Phobius"/>
    </source>
</evidence>
<evidence type="ECO:0000256" key="2">
    <source>
        <dbReference type="ARBA" id="ARBA00006739"/>
    </source>
</evidence>
<feature type="transmembrane region" description="Helical" evidence="6">
    <location>
        <begin position="579"/>
        <end position="597"/>
    </location>
</feature>
<dbReference type="PANTHER" id="PTHR43179">
    <property type="entry name" value="RHAMNOSYLTRANSFERASE WBBL"/>
    <property type="match status" value="1"/>
</dbReference>
<feature type="transmembrane region" description="Helical" evidence="6">
    <location>
        <begin position="725"/>
        <end position="746"/>
    </location>
</feature>
<feature type="transmembrane region" description="Helical" evidence="6">
    <location>
        <begin position="425"/>
        <end position="445"/>
    </location>
</feature>
<dbReference type="InterPro" id="IPR029044">
    <property type="entry name" value="Nucleotide-diphossugar_trans"/>
</dbReference>
<name>A0A3D9V081_9MICO</name>
<evidence type="ECO:0000313" key="8">
    <source>
        <dbReference type="Proteomes" id="UP000256253"/>
    </source>
</evidence>
<evidence type="ECO:0000256" key="4">
    <source>
        <dbReference type="ARBA" id="ARBA00022679"/>
    </source>
</evidence>
<feature type="transmembrane region" description="Helical" evidence="6">
    <location>
        <begin position="758"/>
        <end position="780"/>
    </location>
</feature>
<dbReference type="Proteomes" id="UP000256253">
    <property type="component" value="Unassembled WGS sequence"/>
</dbReference>